<gene>
    <name evidence="2" type="ORF">PsYK624_036560</name>
</gene>
<reference evidence="2 3" key="1">
    <citation type="submission" date="2021-08" db="EMBL/GenBank/DDBJ databases">
        <title>Draft Genome Sequence of Phanerochaete sordida strain YK-624.</title>
        <authorList>
            <person name="Mori T."/>
            <person name="Dohra H."/>
            <person name="Suzuki T."/>
            <person name="Kawagishi H."/>
            <person name="Hirai H."/>
        </authorList>
    </citation>
    <scope>NUCLEOTIDE SEQUENCE [LARGE SCALE GENOMIC DNA]</scope>
    <source>
        <strain evidence="2 3">YK-624</strain>
    </source>
</reference>
<dbReference type="Pfam" id="PF20263">
    <property type="entry name" value="LYRM2-like"/>
    <property type="match status" value="1"/>
</dbReference>
<keyword evidence="3" id="KW-1185">Reference proteome</keyword>
<evidence type="ECO:0000313" key="3">
    <source>
        <dbReference type="Proteomes" id="UP000703269"/>
    </source>
</evidence>
<protein>
    <recommendedName>
        <fullName evidence="1">LYR motif-containing protein Cup1-like N-terminal domain-containing protein</fullName>
    </recommendedName>
</protein>
<organism evidence="2 3">
    <name type="scientific">Phanerochaete sordida</name>
    <dbReference type="NCBI Taxonomy" id="48140"/>
    <lineage>
        <taxon>Eukaryota</taxon>
        <taxon>Fungi</taxon>
        <taxon>Dikarya</taxon>
        <taxon>Basidiomycota</taxon>
        <taxon>Agaricomycotina</taxon>
        <taxon>Agaricomycetes</taxon>
        <taxon>Polyporales</taxon>
        <taxon>Phanerochaetaceae</taxon>
        <taxon>Phanerochaete</taxon>
    </lineage>
</organism>
<name>A0A9P3G226_9APHY</name>
<feature type="domain" description="LYR motif-containing protein Cup1-like N-terminal" evidence="1">
    <location>
        <begin position="14"/>
        <end position="98"/>
    </location>
</feature>
<accession>A0A9P3G226</accession>
<dbReference type="AlphaFoldDB" id="A0A9P3G226"/>
<proteinExistence type="predicted"/>
<comment type="caution">
    <text evidence="2">The sequence shown here is derived from an EMBL/GenBank/DDBJ whole genome shotgun (WGS) entry which is preliminary data.</text>
</comment>
<dbReference type="Proteomes" id="UP000703269">
    <property type="component" value="Unassembled WGS sequence"/>
</dbReference>
<evidence type="ECO:0000313" key="2">
    <source>
        <dbReference type="EMBL" id="GJE87573.1"/>
    </source>
</evidence>
<dbReference type="EMBL" id="BPQB01000007">
    <property type="protein sequence ID" value="GJE87573.1"/>
    <property type="molecule type" value="Genomic_DNA"/>
</dbReference>
<sequence>MSKLVSPTATAVSLYRSCLRQIRLLPSEYLRQFFRIKVKDDARAVLERVRRPKTQKSRLKLLGSELRKLERANKSDYKAFEDILDIAYGRKGKLQAELVEPLLSDPRVPRPEPIIPGVEKSRPPLYSEEMKALLANGSTRSTGRTIRPQMILWPPKLPERAKPDSPEAKLWGPFSKRREVNIRWSFFQHEVRKLYPPVQIVSAERTDIELQGPTERNVASSSLNELGVRLPALQETGIFEHAEAMAGPPARIRILTRKEKQALAVGQLTDAQQAELPMPLGPTLPSRWVRRRHKVVLARMPVMIYSPAKGKGPGKYGVSHSPAAVLQQTKWHTARVPFASSEEMQWLASFAPK</sequence>
<dbReference type="OrthoDB" id="198652at2759"/>
<evidence type="ECO:0000259" key="1">
    <source>
        <dbReference type="Pfam" id="PF20263"/>
    </source>
</evidence>
<dbReference type="InterPro" id="IPR046896">
    <property type="entry name" value="Cup1-like_N"/>
</dbReference>